<proteinExistence type="predicted"/>
<dbReference type="InterPro" id="IPR006311">
    <property type="entry name" value="TAT_signal"/>
</dbReference>
<evidence type="ECO:0000313" key="2">
    <source>
        <dbReference type="Proteomes" id="UP000296706"/>
    </source>
</evidence>
<reference evidence="1 2" key="1">
    <citation type="journal article" date="2019" name="Nat. Commun.">
        <title>A new type of DNA phosphorothioation-based antiviral system in archaea.</title>
        <authorList>
            <person name="Xiong L."/>
            <person name="Liu S."/>
            <person name="Chen S."/>
            <person name="Xiao Y."/>
            <person name="Zhu B."/>
            <person name="Gao Y."/>
            <person name="Zhang Y."/>
            <person name="Chen B."/>
            <person name="Luo J."/>
            <person name="Deng Z."/>
            <person name="Chen X."/>
            <person name="Wang L."/>
            <person name="Chen S."/>
        </authorList>
    </citation>
    <scope>NUCLEOTIDE SEQUENCE [LARGE SCALE GENOMIC DNA]</scope>
    <source>
        <strain evidence="1 2">CBA1105</strain>
    </source>
</reference>
<dbReference type="Proteomes" id="UP000296706">
    <property type="component" value="Chromosome"/>
</dbReference>
<accession>A0A4D6H827</accession>
<dbReference type="GeneID" id="39846281"/>
<dbReference type="RefSeq" id="WP_049993222.1">
    <property type="nucleotide sequence ID" value="NZ_CP031310.1"/>
</dbReference>
<gene>
    <name evidence="1" type="ORF">DV733_00390</name>
</gene>
<dbReference type="PROSITE" id="PS51257">
    <property type="entry name" value="PROKAR_LIPOPROTEIN"/>
    <property type="match status" value="1"/>
</dbReference>
<keyword evidence="2" id="KW-1185">Reference proteome</keyword>
<dbReference type="OrthoDB" id="240835at2157"/>
<dbReference type="KEGG" id="hsn:DV733_00390"/>
<name>A0A4D6H827_9EURY</name>
<sequence length="359" mass="36978">MADKRLTRRTLLQRGAGAAGFVTLGSLAGCGSDGGGNGNGNGNGNAPGSGQIPAAAQAMVQVDAQGMLNDDNIRSVVNTFLEEAAAQGGYTGPQTMEEVLSRAESESELSPQGFNSMTMFMKVEGQNAVENYLGMLFETDWTAQEMIDAAGGLGADVTEGTYQGVTTYTTTDATGETTMAADLGDGMFALGTENAARDAIDVSTGNGDAVSGNLANYFDQTSGGYMRFTSMIPEDQIPDDSGQMDVGFQQIRYVSGSFYSQGSNLGVDLNLHTTGSEAASELSTNLDAALNFLSSGYDDPTAQEIIDQIEFSTSGPTVTITYAESVSKINTYVEAYAASVFTGGMGGGGFGTANASASA</sequence>
<evidence type="ECO:0000313" key="1">
    <source>
        <dbReference type="EMBL" id="QCC49775.1"/>
    </source>
</evidence>
<dbReference type="AlphaFoldDB" id="A0A4D6H827"/>
<organism evidence="1 2">
    <name type="scientific">Halapricum salinum</name>
    <dbReference type="NCBI Taxonomy" id="1457250"/>
    <lineage>
        <taxon>Archaea</taxon>
        <taxon>Methanobacteriati</taxon>
        <taxon>Methanobacteriota</taxon>
        <taxon>Stenosarchaea group</taxon>
        <taxon>Halobacteria</taxon>
        <taxon>Halobacteriales</taxon>
        <taxon>Haloarculaceae</taxon>
        <taxon>Halapricum</taxon>
    </lineage>
</organism>
<dbReference type="PROSITE" id="PS51318">
    <property type="entry name" value="TAT"/>
    <property type="match status" value="1"/>
</dbReference>
<dbReference type="EMBL" id="CP031310">
    <property type="protein sequence ID" value="QCC49775.1"/>
    <property type="molecule type" value="Genomic_DNA"/>
</dbReference>
<protein>
    <submittedName>
        <fullName evidence="1">Uncharacterized protein</fullName>
    </submittedName>
</protein>